<gene>
    <name evidence="1" type="ordered locus">CJA_3048</name>
</gene>
<dbReference type="Proteomes" id="UP000001036">
    <property type="component" value="Chromosome"/>
</dbReference>
<proteinExistence type="predicted"/>
<sequence>MSDAALVSTRPKIHVDGEANADLEQALTALVINLPLSGMAHAELTATNWIAQGDNAAMDYGFGQIGLGAGIEVLMGDDDPKSLFKGEVTAIEERYGEGAPQVVLLAQDKLHRLARKRQSNVYEDVSPDEVIGQIARGAGLQADVSLSSSQGTYHQLNESDLAFVLRLAGSLDIALRLEDGRLRAREEEEDPEPVELSAQDSALKVRLIADLNHQPLRVRVNGFNLDADQDISRQSDSLRQGADGTTAADTLVSLGWDGEEIVPQPFARSNGEASELAEAHFNRAAKRFVSGDVRVQGEAGLRAGRDILLQGVSPRFAGRYQVVNCIHRFDVSNGFETHLKVNRADWQP</sequence>
<dbReference type="OrthoDB" id="4070623at2"/>
<protein>
    <recommendedName>
        <fullName evidence="3">Phage late control D family protein</fullName>
    </recommendedName>
</protein>
<accession>B3PD90</accession>
<reference evidence="1 2" key="1">
    <citation type="journal article" date="2008" name="J. Bacteriol.">
        <title>Insights into plant cell wall degradation from the genome sequence of the soil bacterium Cellvibrio japonicus.</title>
        <authorList>
            <person name="Deboy R.T."/>
            <person name="Mongodin E.F."/>
            <person name="Fouts D.E."/>
            <person name="Tailford L.E."/>
            <person name="Khouri H."/>
            <person name="Emerson J.B."/>
            <person name="Mohamoud Y."/>
            <person name="Watkins K."/>
            <person name="Henrissat B."/>
            <person name="Gilbert H.J."/>
            <person name="Nelson K.E."/>
        </authorList>
    </citation>
    <scope>NUCLEOTIDE SEQUENCE [LARGE SCALE GENOMIC DNA]</scope>
    <source>
        <strain evidence="1 2">Ueda107</strain>
    </source>
</reference>
<dbReference type="EMBL" id="CP000934">
    <property type="protein sequence ID" value="ACE84038.1"/>
    <property type="molecule type" value="Genomic_DNA"/>
</dbReference>
<dbReference type="eggNOG" id="COG3500">
    <property type="taxonomic scope" value="Bacteria"/>
</dbReference>
<dbReference type="SUPFAM" id="SSF69279">
    <property type="entry name" value="Phage tail proteins"/>
    <property type="match status" value="1"/>
</dbReference>
<evidence type="ECO:0008006" key="3">
    <source>
        <dbReference type="Google" id="ProtNLM"/>
    </source>
</evidence>
<dbReference type="HOGENOM" id="CLU_061954_0_0_6"/>
<organism evidence="1 2">
    <name type="scientific">Cellvibrio japonicus (strain Ueda107)</name>
    <name type="common">Pseudomonas fluorescens subsp. cellulosa</name>
    <dbReference type="NCBI Taxonomy" id="498211"/>
    <lineage>
        <taxon>Bacteria</taxon>
        <taxon>Pseudomonadati</taxon>
        <taxon>Pseudomonadota</taxon>
        <taxon>Gammaproteobacteria</taxon>
        <taxon>Cellvibrionales</taxon>
        <taxon>Cellvibrionaceae</taxon>
        <taxon>Cellvibrio</taxon>
    </lineage>
</organism>
<evidence type="ECO:0000313" key="1">
    <source>
        <dbReference type="EMBL" id="ACE84038.1"/>
    </source>
</evidence>
<dbReference type="AlphaFoldDB" id="B3PD90"/>
<dbReference type="STRING" id="498211.CJA_3048"/>
<dbReference type="Pfam" id="PF05954">
    <property type="entry name" value="Phage_GPD"/>
    <property type="match status" value="1"/>
</dbReference>
<dbReference type="KEGG" id="cja:CJA_3048"/>
<keyword evidence="2" id="KW-1185">Reference proteome</keyword>
<evidence type="ECO:0000313" key="2">
    <source>
        <dbReference type="Proteomes" id="UP000001036"/>
    </source>
</evidence>
<dbReference type="RefSeq" id="WP_012488626.1">
    <property type="nucleotide sequence ID" value="NC_010995.1"/>
</dbReference>
<name>B3PD90_CELJU</name>
<dbReference type="Gene3D" id="3.55.50.10">
    <property type="entry name" value="Baseplate protein-like domains"/>
    <property type="match status" value="1"/>
</dbReference>